<dbReference type="CDD" id="cd02440">
    <property type="entry name" value="AdoMet_MTases"/>
    <property type="match status" value="1"/>
</dbReference>
<evidence type="ECO:0000256" key="1">
    <source>
        <dbReference type="ARBA" id="ARBA00008361"/>
    </source>
</evidence>
<keyword evidence="3" id="KW-0808">Transferase</keyword>
<protein>
    <recommendedName>
        <fullName evidence="5">Methyltransferase domain-containing protein</fullName>
    </recommendedName>
</protein>
<name>T0S291_SAPDV</name>
<dbReference type="SUPFAM" id="SSF53335">
    <property type="entry name" value="S-adenosyl-L-methionine-dependent methyltransferases"/>
    <property type="match status" value="2"/>
</dbReference>
<accession>T0S291</accession>
<dbReference type="GeneID" id="19946499"/>
<dbReference type="OMA" id="FEWYGAF"/>
<keyword evidence="7" id="KW-1185">Reference proteome</keyword>
<dbReference type="VEuPathDB" id="FungiDB:SDRG_05772"/>
<dbReference type="InterPro" id="IPR029063">
    <property type="entry name" value="SAM-dependent_MTases_sf"/>
</dbReference>
<dbReference type="AlphaFoldDB" id="T0S291"/>
<evidence type="ECO:0000256" key="4">
    <source>
        <dbReference type="ARBA" id="ARBA00023268"/>
    </source>
</evidence>
<dbReference type="GO" id="GO:0032259">
    <property type="term" value="P:methylation"/>
    <property type="evidence" value="ECO:0007669"/>
    <property type="project" value="UniProtKB-KW"/>
</dbReference>
<dbReference type="GO" id="GO:0008168">
    <property type="term" value="F:methyltransferase activity"/>
    <property type="evidence" value="ECO:0007669"/>
    <property type="project" value="UniProtKB-KW"/>
</dbReference>
<evidence type="ECO:0000256" key="3">
    <source>
        <dbReference type="ARBA" id="ARBA00022679"/>
    </source>
</evidence>
<dbReference type="InterPro" id="IPR041698">
    <property type="entry name" value="Methyltransf_25"/>
</dbReference>
<dbReference type="InParanoid" id="T0S291"/>
<comment type="similarity">
    <text evidence="1">Belongs to the methyltransferase superfamily.</text>
</comment>
<dbReference type="OrthoDB" id="411785at2759"/>
<reference evidence="6 7" key="1">
    <citation type="submission" date="2012-04" db="EMBL/GenBank/DDBJ databases">
        <title>The Genome Sequence of Saprolegnia declina VS20.</title>
        <authorList>
            <consortium name="The Broad Institute Genome Sequencing Platform"/>
            <person name="Russ C."/>
            <person name="Nusbaum C."/>
            <person name="Tyler B."/>
            <person name="van West P."/>
            <person name="Dieguez-Uribeondo J."/>
            <person name="de Bruijn I."/>
            <person name="Tripathy S."/>
            <person name="Jiang R."/>
            <person name="Young S.K."/>
            <person name="Zeng Q."/>
            <person name="Gargeya S."/>
            <person name="Fitzgerald M."/>
            <person name="Haas B."/>
            <person name="Abouelleil A."/>
            <person name="Alvarado L."/>
            <person name="Arachchi H.M."/>
            <person name="Berlin A."/>
            <person name="Chapman S.B."/>
            <person name="Goldberg J."/>
            <person name="Griggs A."/>
            <person name="Gujja S."/>
            <person name="Hansen M."/>
            <person name="Howarth C."/>
            <person name="Imamovic A."/>
            <person name="Larimer J."/>
            <person name="McCowen C."/>
            <person name="Montmayeur A."/>
            <person name="Murphy C."/>
            <person name="Neiman D."/>
            <person name="Pearson M."/>
            <person name="Priest M."/>
            <person name="Roberts A."/>
            <person name="Saif S."/>
            <person name="Shea T."/>
            <person name="Sisk P."/>
            <person name="Sykes S."/>
            <person name="Wortman J."/>
            <person name="Nusbaum C."/>
            <person name="Birren B."/>
        </authorList>
    </citation>
    <scope>NUCLEOTIDE SEQUENCE [LARGE SCALE GENOMIC DNA]</scope>
    <source>
        <strain evidence="6 7">VS20</strain>
    </source>
</reference>
<feature type="domain" description="Methyltransferase" evidence="5">
    <location>
        <begin position="84"/>
        <end position="170"/>
    </location>
</feature>
<dbReference type="PANTHER" id="PTHR12176:SF78">
    <property type="entry name" value="EEF1A LYSINE AND N-TERMINAL METHYLTRANSFERASE"/>
    <property type="match status" value="1"/>
</dbReference>
<evidence type="ECO:0000313" key="7">
    <source>
        <dbReference type="Proteomes" id="UP000030762"/>
    </source>
</evidence>
<dbReference type="eggNOG" id="KOG2352">
    <property type="taxonomic scope" value="Eukaryota"/>
</dbReference>
<dbReference type="InterPro" id="IPR051419">
    <property type="entry name" value="Lys/N-term_MeTrsfase_sf"/>
</dbReference>
<dbReference type="PANTHER" id="PTHR12176">
    <property type="entry name" value="SAM-DEPENDENT METHYLTRANSFERASE SUPERFAMILY PROTEIN"/>
    <property type="match status" value="1"/>
</dbReference>
<keyword evidence="2" id="KW-0489">Methyltransferase</keyword>
<sequence>MMRLSRFDIWNRIAATSHSSIHARDRPAMTDNMELLPRTHSDFARKEYWDEFFTKRQEKAFEWYGQYANMRPVLKTLVKPSDRILVVGCGNSDLSPLWAADGYKHMTSMDFSELVIAEMKQKHPKMTWDVMDMTKMTYANDSFDCIMDKGALDALMATDDAPVLASALEMFKEVDRTLAVNGSYICVTMAQDFIIQHLLTTFAETFPNYKISVLDVPKDAKSNTPFTPFFLVCTKQAAPMPMVKYNGKMFHDGDARARKAWLLHEIEATQWYSMSQLELKKIHVGRQRVIELMTSASTGLNTTPRYSIRLVDVHAQGPNGTCGVFLVPQGREHEYLFATEEGAMELASGAGFSRFLIVSLGRTHTFESLEAVQLELNPKIMELSPESLGRNEKIPYMTVQEGLGQRQVVAQGTSALSGDYFIEEVETHRRLVFLSNSNTIQTEISLLPALTAKQLKAKKKKAASTRVRFDPTYLAFEYHKSMAALLKTHTELHPVAATEKHRSLLVGLGGGSLASYVQATMPSVALTAVELDPTIVEIATTYFGLMTNSNLHVITDDGLAVLAAAAPASYDSILIDVDAKTADEKAAGITCPPLTFLSPSSLAAMHMALREHGVLLLNVSCRSSAMYKDVLSRLHAAFGASPVLELRASEQDVNRIVVVSKGKATDLAAWRKPLLSANCPTLPGFDEDELADLLGLLDVADEA</sequence>
<proteinExistence type="inferred from homology"/>
<dbReference type="Pfam" id="PF13649">
    <property type="entry name" value="Methyltransf_25"/>
    <property type="match status" value="1"/>
</dbReference>
<evidence type="ECO:0000259" key="5">
    <source>
        <dbReference type="Pfam" id="PF13649"/>
    </source>
</evidence>
<dbReference type="Proteomes" id="UP000030762">
    <property type="component" value="Unassembled WGS sequence"/>
</dbReference>
<dbReference type="Gene3D" id="3.40.50.150">
    <property type="entry name" value="Vaccinia Virus protein VP39"/>
    <property type="match status" value="2"/>
</dbReference>
<evidence type="ECO:0000256" key="2">
    <source>
        <dbReference type="ARBA" id="ARBA00022603"/>
    </source>
</evidence>
<gene>
    <name evidence="6" type="ORF">SDRG_05772</name>
</gene>
<evidence type="ECO:0000313" key="6">
    <source>
        <dbReference type="EMBL" id="EQC36947.1"/>
    </source>
</evidence>
<dbReference type="RefSeq" id="XP_008609728.1">
    <property type="nucleotide sequence ID" value="XM_008611506.1"/>
</dbReference>
<dbReference type="EMBL" id="JH767146">
    <property type="protein sequence ID" value="EQC36947.1"/>
    <property type="molecule type" value="Genomic_DNA"/>
</dbReference>
<organism evidence="6 7">
    <name type="scientific">Saprolegnia diclina (strain VS20)</name>
    <dbReference type="NCBI Taxonomy" id="1156394"/>
    <lineage>
        <taxon>Eukaryota</taxon>
        <taxon>Sar</taxon>
        <taxon>Stramenopiles</taxon>
        <taxon>Oomycota</taxon>
        <taxon>Saprolegniomycetes</taxon>
        <taxon>Saprolegniales</taxon>
        <taxon>Saprolegniaceae</taxon>
        <taxon>Saprolegnia</taxon>
    </lineage>
</organism>
<keyword evidence="4" id="KW-0511">Multifunctional enzyme</keyword>